<accession>A0ABR0RZW5</accession>
<evidence type="ECO:0000259" key="3">
    <source>
        <dbReference type="Pfam" id="PF03537"/>
    </source>
</evidence>
<comment type="catalytic activity">
    <reaction evidence="1">
        <text>Hydrolysis of terminal, non-reducing alpha-D-galactose residues in alpha-D-galactosides, including galactose oligosaccharides, galactomannans and galactolipids.</text>
        <dbReference type="EC" id="3.2.1.22"/>
    </reaction>
</comment>
<evidence type="ECO:0000313" key="4">
    <source>
        <dbReference type="EMBL" id="KAK5946138.1"/>
    </source>
</evidence>
<dbReference type="PANTHER" id="PTHR35273">
    <property type="entry name" value="ALPHA-1,4 POLYGALACTOSAMINIDASE, PUTATIVE (AFU_ORTHOLOGUE AFUA_3G07890)-RELATED"/>
    <property type="match status" value="1"/>
</dbReference>
<dbReference type="Proteomes" id="UP001334248">
    <property type="component" value="Unassembled WGS sequence"/>
</dbReference>
<dbReference type="InterPro" id="IPR017853">
    <property type="entry name" value="GH"/>
</dbReference>
<evidence type="ECO:0000256" key="2">
    <source>
        <dbReference type="ARBA" id="ARBA00012755"/>
    </source>
</evidence>
<dbReference type="InterPro" id="IPR013785">
    <property type="entry name" value="Aldolase_TIM"/>
</dbReference>
<dbReference type="SUPFAM" id="SSF51445">
    <property type="entry name" value="(Trans)glycosidases"/>
    <property type="match status" value="1"/>
</dbReference>
<dbReference type="EC" id="3.2.1.22" evidence="2"/>
<dbReference type="GeneID" id="89993727"/>
<reference evidence="4 5" key="1">
    <citation type="journal article" date="2023" name="Res Sq">
        <title>Genomic and morphological characterization of Knufia obscura isolated from the Mars 2020 spacecraft assembly facility.</title>
        <authorList>
            <person name="Chander A.M."/>
            <person name="Teixeira M.M."/>
            <person name="Singh N.K."/>
            <person name="Williams M.P."/>
            <person name="Parker C.W."/>
            <person name="Leo P."/>
            <person name="Stajich J.E."/>
            <person name="Torok T."/>
            <person name="Tighe S."/>
            <person name="Mason C.E."/>
            <person name="Venkateswaran K."/>
        </authorList>
    </citation>
    <scope>NUCLEOTIDE SEQUENCE [LARGE SCALE GENOMIC DNA]</scope>
    <source>
        <strain evidence="4 5">CCFEE 5817</strain>
    </source>
</reference>
<dbReference type="RefSeq" id="XP_064734228.1">
    <property type="nucleotide sequence ID" value="XM_064868731.1"/>
</dbReference>
<organism evidence="4 5">
    <name type="scientific">Knufia obscura</name>
    <dbReference type="NCBI Taxonomy" id="1635080"/>
    <lineage>
        <taxon>Eukaryota</taxon>
        <taxon>Fungi</taxon>
        <taxon>Dikarya</taxon>
        <taxon>Ascomycota</taxon>
        <taxon>Pezizomycotina</taxon>
        <taxon>Eurotiomycetes</taxon>
        <taxon>Chaetothyriomycetidae</taxon>
        <taxon>Chaetothyriales</taxon>
        <taxon>Trichomeriaceae</taxon>
        <taxon>Knufia</taxon>
    </lineage>
</organism>
<dbReference type="EMBL" id="JAVHJV010000001">
    <property type="protein sequence ID" value="KAK5946138.1"/>
    <property type="molecule type" value="Genomic_DNA"/>
</dbReference>
<dbReference type="Gene3D" id="3.20.20.70">
    <property type="entry name" value="Aldolase class I"/>
    <property type="match status" value="1"/>
</dbReference>
<name>A0ABR0RZW5_9EURO</name>
<dbReference type="InterPro" id="IPR004352">
    <property type="entry name" value="GH114_TIM-barrel"/>
</dbReference>
<proteinExistence type="predicted"/>
<feature type="domain" description="Glycoside-hydrolase family GH114 TIM-barrel" evidence="3">
    <location>
        <begin position="41"/>
        <end position="273"/>
    </location>
</feature>
<protein>
    <recommendedName>
        <fullName evidence="2">alpha-galactosidase</fullName>
        <ecNumber evidence="2">3.2.1.22</ecNumber>
    </recommendedName>
</protein>
<sequence length="279" mass="30423">MTSQTLPTKTLLAGVALACTTIALPTLPRQSPIWQPPQGLTWDYHLLNPASATTPTARVMAIDLFDNTPSTITALHSANTKVICYFSAGSYENWRPDWTDPIPSDVGNDLDGWEGEKWAGIRSQTVRAVMAARIALAQEKGCDAVDPDNIDGYNNEDGLGLTSGDSEDFMRFLATEAHGRGLAIGLKNSLEIVDSLTGDVDFAVNEQCHEFSECDVYGDFVETGKAVFHVEYPKGEDVDDEMPTDPDVKGDICGDAASRTFSTIMKNMDLDQWIEFCDA</sequence>
<evidence type="ECO:0000256" key="1">
    <source>
        <dbReference type="ARBA" id="ARBA00001255"/>
    </source>
</evidence>
<evidence type="ECO:0000313" key="5">
    <source>
        <dbReference type="Proteomes" id="UP001334248"/>
    </source>
</evidence>
<dbReference type="Pfam" id="PF03537">
    <property type="entry name" value="Glyco_hydro_114"/>
    <property type="match status" value="1"/>
</dbReference>
<dbReference type="PANTHER" id="PTHR35273:SF2">
    <property type="entry name" value="ALPHA-GALACTOSIDASE"/>
    <property type="match status" value="1"/>
</dbReference>
<comment type="caution">
    <text evidence="4">The sequence shown here is derived from an EMBL/GenBank/DDBJ whole genome shotgun (WGS) entry which is preliminary data.</text>
</comment>
<gene>
    <name evidence="4" type="ORF">PMZ80_000278</name>
</gene>
<keyword evidence="5" id="KW-1185">Reference proteome</keyword>